<dbReference type="Proteomes" id="UP000660070">
    <property type="component" value="Unassembled WGS sequence"/>
</dbReference>
<reference evidence="1 2" key="1">
    <citation type="submission" date="2020-11" db="EMBL/GenBank/DDBJ databases">
        <title>Kaistella gelatinilytica sp. nov., a flavobacterium isolated from Antarctic Soil.</title>
        <authorList>
            <person name="Li J."/>
        </authorList>
    </citation>
    <scope>NUCLEOTIDE SEQUENCE [LARGE SCALE GENOMIC DNA]</scope>
    <source>
        <strain evidence="1 2">G5-32</strain>
    </source>
</reference>
<evidence type="ECO:0000313" key="2">
    <source>
        <dbReference type="Proteomes" id="UP000660070"/>
    </source>
</evidence>
<evidence type="ECO:0008006" key="3">
    <source>
        <dbReference type="Google" id="ProtNLM"/>
    </source>
</evidence>
<organism evidence="1 2">
    <name type="scientific">Kaistella gelatinilytica</name>
    <dbReference type="NCBI Taxonomy" id="2787636"/>
    <lineage>
        <taxon>Bacteria</taxon>
        <taxon>Pseudomonadati</taxon>
        <taxon>Bacteroidota</taxon>
        <taxon>Flavobacteriia</taxon>
        <taxon>Flavobacteriales</taxon>
        <taxon>Weeksellaceae</taxon>
        <taxon>Chryseobacterium group</taxon>
        <taxon>Kaistella</taxon>
    </lineage>
</organism>
<gene>
    <name evidence="1" type="ORF">IV494_13660</name>
</gene>
<evidence type="ECO:0000313" key="1">
    <source>
        <dbReference type="EMBL" id="MBF8458225.1"/>
    </source>
</evidence>
<sequence>MLFAQNNFDFPKSFVIENDLKTENVLNKYSQFDFSNIWLNTEDINIYGIIGDDYQRINVKILVVKKSGKNKNQYNVRGKSKVKGIVRDFTGIIDLTEIIEFKKFHFGVDEEFANQGIKAQGIFIANYEFEENKNQNHSGIFKGKLYGKWYLNDKNEIKYDDIELNSDSYFNNAFVGYWKSYKNDRKKICNWGDYRVPNGKKVFDIGVGEFNVSEKYWDKGWLNVDVKNHNTNGSFEGNKKSDRSKKWWE</sequence>
<keyword evidence="2" id="KW-1185">Reference proteome</keyword>
<name>A0ABS0FEU2_9FLAO</name>
<protein>
    <recommendedName>
        <fullName evidence="3">MORN repeat protein</fullName>
    </recommendedName>
</protein>
<proteinExistence type="predicted"/>
<accession>A0ABS0FEU2</accession>
<dbReference type="EMBL" id="JADPVI010000004">
    <property type="protein sequence ID" value="MBF8458225.1"/>
    <property type="molecule type" value="Genomic_DNA"/>
</dbReference>
<comment type="caution">
    <text evidence="1">The sequence shown here is derived from an EMBL/GenBank/DDBJ whole genome shotgun (WGS) entry which is preliminary data.</text>
</comment>